<feature type="transmembrane region" description="Helical" evidence="7">
    <location>
        <begin position="651"/>
        <end position="673"/>
    </location>
</feature>
<feature type="compositionally biased region" description="Basic and acidic residues" evidence="6">
    <location>
        <begin position="49"/>
        <end position="60"/>
    </location>
</feature>
<dbReference type="RefSeq" id="WP_255919132.1">
    <property type="nucleotide sequence ID" value="NZ_JANFNG010000003.1"/>
</dbReference>
<organism evidence="8 9">
    <name type="scientific">Streptomyces humicola</name>
    <dbReference type="NCBI Taxonomy" id="2953240"/>
    <lineage>
        <taxon>Bacteria</taxon>
        <taxon>Bacillati</taxon>
        <taxon>Actinomycetota</taxon>
        <taxon>Actinomycetes</taxon>
        <taxon>Kitasatosporales</taxon>
        <taxon>Streptomycetaceae</taxon>
        <taxon>Streptomyces</taxon>
    </lineage>
</organism>
<keyword evidence="2" id="KW-1003">Cell membrane</keyword>
<evidence type="ECO:0000313" key="9">
    <source>
        <dbReference type="Proteomes" id="UP001057702"/>
    </source>
</evidence>
<evidence type="ECO:0000256" key="4">
    <source>
        <dbReference type="ARBA" id="ARBA00022989"/>
    </source>
</evidence>
<accession>A0ABT1PRF9</accession>
<protein>
    <submittedName>
        <fullName evidence="8">Flippase-like domain-containing protein</fullName>
    </submittedName>
</protein>
<feature type="transmembrane region" description="Helical" evidence="7">
    <location>
        <begin position="841"/>
        <end position="860"/>
    </location>
</feature>
<reference evidence="8" key="1">
    <citation type="submission" date="2022-06" db="EMBL/GenBank/DDBJ databases">
        <title>Draft genome sequence of Streptomyces sp. RB6PN25 isolated from peat swamp forest in Thailand.</title>
        <authorList>
            <person name="Duangmal K."/>
            <person name="Klaysubun C."/>
        </authorList>
    </citation>
    <scope>NUCLEOTIDE SEQUENCE</scope>
    <source>
        <strain evidence="8">RB6PN25</strain>
    </source>
</reference>
<dbReference type="InterPro" id="IPR022791">
    <property type="entry name" value="L-PG_synthase/AglD"/>
</dbReference>
<dbReference type="EMBL" id="JANFNG010000003">
    <property type="protein sequence ID" value="MCQ4080246.1"/>
    <property type="molecule type" value="Genomic_DNA"/>
</dbReference>
<evidence type="ECO:0000256" key="1">
    <source>
        <dbReference type="ARBA" id="ARBA00004651"/>
    </source>
</evidence>
<dbReference type="PANTHER" id="PTHR39087:SF2">
    <property type="entry name" value="UPF0104 MEMBRANE PROTEIN MJ1595"/>
    <property type="match status" value="1"/>
</dbReference>
<keyword evidence="5 7" id="KW-0472">Membrane</keyword>
<evidence type="ECO:0000256" key="3">
    <source>
        <dbReference type="ARBA" id="ARBA00022692"/>
    </source>
</evidence>
<feature type="region of interest" description="Disordered" evidence="6">
    <location>
        <begin position="1"/>
        <end position="60"/>
    </location>
</feature>
<keyword evidence="9" id="KW-1185">Reference proteome</keyword>
<dbReference type="InterPro" id="IPR011009">
    <property type="entry name" value="Kinase-like_dom_sf"/>
</dbReference>
<feature type="compositionally biased region" description="Basic and acidic residues" evidence="6">
    <location>
        <begin position="555"/>
        <end position="577"/>
    </location>
</feature>
<feature type="transmembrane region" description="Helical" evidence="7">
    <location>
        <begin position="728"/>
        <end position="750"/>
    </location>
</feature>
<feature type="transmembrane region" description="Helical" evidence="7">
    <location>
        <begin position="812"/>
        <end position="829"/>
    </location>
</feature>
<feature type="transmembrane region" description="Helical" evidence="7">
    <location>
        <begin position="762"/>
        <end position="780"/>
    </location>
</feature>
<feature type="transmembrane region" description="Helical" evidence="7">
    <location>
        <begin position="229"/>
        <end position="247"/>
    </location>
</feature>
<dbReference type="PANTHER" id="PTHR39087">
    <property type="entry name" value="UPF0104 MEMBRANE PROTEIN MJ1595"/>
    <property type="match status" value="1"/>
</dbReference>
<proteinExistence type="predicted"/>
<dbReference type="SUPFAM" id="SSF56112">
    <property type="entry name" value="Protein kinase-like (PK-like)"/>
    <property type="match status" value="1"/>
</dbReference>
<comment type="subcellular location">
    <subcellularLocation>
        <location evidence="1">Cell membrane</location>
        <topology evidence="1">Multi-pass membrane protein</topology>
    </subcellularLocation>
</comment>
<sequence>MSAEQSDALRDASGMPATGPEPAPGSVSEPAPEPASPTPSTDPPDPPGDDDRTPPEPHGEHVAHVDEVAGDEPLLAARVHRPVDLLRFLMGIVGIAVVLGIAGFAHGTTTGVEQDISRGTNNAPNFLISFAGFTASVAVLIVPVAFAVERLIKRDGLRVADGVLAAVLAHGVSLAGDLWVTGSAPAAIRDALTRTAPSGGITDPVHGYLAPVIAYMTAVGMARRPRWRIALWCVLVLDAFAVLVGGYTTPFSILVTVLIGWTVAYGTVYTVGSPNVRPTGRTLLAGLRRVGFAPLTAQRLDDGVEPSDSERGRRYLVTLEDGPPLDITVVDREQQAHGFFYRVWRRMQLRGITERRSLQSLRQALEQEALLAYAAISAGAHAPKLIATSELGPDAVMLVYEHIDGRTLDSLTDDDITDDVLDAAWEQVKALQSRRIAHRRLTGESLLVDRSGTLYVTDLRSGEIAAGDIVLRMDIAQLLTTFALRAGAERSVASALRVLGTDAVADSLPLLQPIALSRSTRATLRRLAKERAEREREAVLAAFHARKSSSAGDTDDAKDRKASKAEAKAQKDAEKRALDEAVEQAHEDDMLAQIRRQVLLIRPQAPAVPARLERIRGRTLVSLIAGVIAAYYLLSQLITIKLGAMVHQAHWLWVVAALAFAALTYIAAAMSLLGFVPEKVPFWRAVMAQIAGSFVKLVAPAAIGGVALNTRFLQRNKVRPGLAVASVGASQLATACSHLTLLLAFGYVTGTQHTPSLSPSRAVIGGLLTAAVLVLVVAAVPQLRRFVVTRVRALFAGVVPRMLDLLQRPTKLISGISGILLLNLAFMACLDTSVRAFGQSLSFATIAVVFLVANAAGSAIPTPGGVGPIEAAIAGALTLAGLPASTALSATLLYRLLTFWVPVLPGWASFTYLTKKGSL</sequence>
<comment type="caution">
    <text evidence="8">The sequence shown here is derived from an EMBL/GenBank/DDBJ whole genome shotgun (WGS) entry which is preliminary data.</text>
</comment>
<keyword evidence="3 7" id="KW-0812">Transmembrane</keyword>
<feature type="transmembrane region" description="Helical" evidence="7">
    <location>
        <begin position="620"/>
        <end position="639"/>
    </location>
</feature>
<dbReference type="Pfam" id="PF03706">
    <property type="entry name" value="LPG_synthase_TM"/>
    <property type="match status" value="1"/>
</dbReference>
<gene>
    <name evidence="8" type="ORF">NGB36_06455</name>
</gene>
<feature type="transmembrane region" description="Helical" evidence="7">
    <location>
        <begin position="685"/>
        <end position="708"/>
    </location>
</feature>
<keyword evidence="4 7" id="KW-1133">Transmembrane helix</keyword>
<evidence type="ECO:0000256" key="2">
    <source>
        <dbReference type="ARBA" id="ARBA00022475"/>
    </source>
</evidence>
<evidence type="ECO:0000256" key="7">
    <source>
        <dbReference type="SAM" id="Phobius"/>
    </source>
</evidence>
<name>A0ABT1PRF9_9ACTN</name>
<feature type="transmembrane region" description="Helical" evidence="7">
    <location>
        <begin position="85"/>
        <end position="106"/>
    </location>
</feature>
<evidence type="ECO:0000256" key="6">
    <source>
        <dbReference type="SAM" id="MobiDB-lite"/>
    </source>
</evidence>
<feature type="region of interest" description="Disordered" evidence="6">
    <location>
        <begin position="544"/>
        <end position="577"/>
    </location>
</feature>
<dbReference type="NCBIfam" id="TIGR00374">
    <property type="entry name" value="flippase-like domain"/>
    <property type="match status" value="1"/>
</dbReference>
<feature type="transmembrane region" description="Helical" evidence="7">
    <location>
        <begin position="126"/>
        <end position="148"/>
    </location>
</feature>
<evidence type="ECO:0000256" key="5">
    <source>
        <dbReference type="ARBA" id="ARBA00023136"/>
    </source>
</evidence>
<dbReference type="Proteomes" id="UP001057702">
    <property type="component" value="Unassembled WGS sequence"/>
</dbReference>
<evidence type="ECO:0000313" key="8">
    <source>
        <dbReference type="EMBL" id="MCQ4080246.1"/>
    </source>
</evidence>
<feature type="compositionally biased region" description="Pro residues" evidence="6">
    <location>
        <begin position="31"/>
        <end position="46"/>
    </location>
</feature>